<dbReference type="EMBL" id="CM044702">
    <property type="protein sequence ID" value="KAI5679394.1"/>
    <property type="molecule type" value="Genomic_DNA"/>
</dbReference>
<comment type="caution">
    <text evidence="1">The sequence shown here is derived from an EMBL/GenBank/DDBJ whole genome shotgun (WGS) entry which is preliminary data.</text>
</comment>
<sequence length="492" mass="52453">MENFSSIFHSSNSSLLNDVVGGGSNGLLGLKMTSSNIIDHMESSSAPISSSDNISNVSQSNGGGFGGGGGGGGGTEAEVKSGKKKVVVDKKVRKPRYAFQTRSQVDILDDGYRWRKYGQKAVKNNKFPRGFEFEPLKFADGSTHRQAYNPRRSSLGNGIGGFLINPRSVLLGIVGSVLAKEGRASNVSDFFSGALKIAFRQLRNEGSATPNAKPKSNATLLQQVNSLREELQLLATNRPVTIITSTSSGSGRYSVIIVIVVIGYGYIWWKGWKFSDMMFATRRSLSDACGNVSKRLENATKRHLSSRIDIVDSKVDECAENTAATKDEVSKLEGDVSKMGTDVQSVHRAVRSLGETIGNLGRLINFARSFQNRESIDQIEGAPSSSSRPFLELPQATPSRGGSLPSNLSVEPPSPSSSTGSIKLHAVSNGFEASGQNSPQVRNGIFASEVTSNGSSGSGLFGIKSSGKGPSLVRRTFSASMSFKTVDKKTAQ</sequence>
<protein>
    <submittedName>
        <fullName evidence="1">Uncharacterized protein</fullName>
    </submittedName>
</protein>
<accession>A0ACC0C3I2</accession>
<proteinExistence type="predicted"/>
<name>A0ACC0C3I2_CATRO</name>
<keyword evidence="2" id="KW-1185">Reference proteome</keyword>
<gene>
    <name evidence="1" type="ORF">M9H77_10344</name>
</gene>
<evidence type="ECO:0000313" key="1">
    <source>
        <dbReference type="EMBL" id="KAI5679394.1"/>
    </source>
</evidence>
<reference evidence="2" key="1">
    <citation type="journal article" date="2023" name="Nat. Plants">
        <title>Single-cell RNA sequencing provides a high-resolution roadmap for understanding the multicellular compartmentation of specialized metabolism.</title>
        <authorList>
            <person name="Sun S."/>
            <person name="Shen X."/>
            <person name="Li Y."/>
            <person name="Li Y."/>
            <person name="Wang S."/>
            <person name="Li R."/>
            <person name="Zhang H."/>
            <person name="Shen G."/>
            <person name="Guo B."/>
            <person name="Wei J."/>
            <person name="Xu J."/>
            <person name="St-Pierre B."/>
            <person name="Chen S."/>
            <person name="Sun C."/>
        </authorList>
    </citation>
    <scope>NUCLEOTIDE SEQUENCE [LARGE SCALE GENOMIC DNA]</scope>
</reference>
<evidence type="ECO:0000313" key="2">
    <source>
        <dbReference type="Proteomes" id="UP001060085"/>
    </source>
</evidence>
<dbReference type="Proteomes" id="UP001060085">
    <property type="component" value="Linkage Group LG02"/>
</dbReference>
<organism evidence="1 2">
    <name type="scientific">Catharanthus roseus</name>
    <name type="common">Madagascar periwinkle</name>
    <name type="synonym">Vinca rosea</name>
    <dbReference type="NCBI Taxonomy" id="4058"/>
    <lineage>
        <taxon>Eukaryota</taxon>
        <taxon>Viridiplantae</taxon>
        <taxon>Streptophyta</taxon>
        <taxon>Embryophyta</taxon>
        <taxon>Tracheophyta</taxon>
        <taxon>Spermatophyta</taxon>
        <taxon>Magnoliopsida</taxon>
        <taxon>eudicotyledons</taxon>
        <taxon>Gunneridae</taxon>
        <taxon>Pentapetalae</taxon>
        <taxon>asterids</taxon>
        <taxon>lamiids</taxon>
        <taxon>Gentianales</taxon>
        <taxon>Apocynaceae</taxon>
        <taxon>Rauvolfioideae</taxon>
        <taxon>Vinceae</taxon>
        <taxon>Catharanthinae</taxon>
        <taxon>Catharanthus</taxon>
    </lineage>
</organism>